<keyword evidence="5" id="KW-0540">Nuclease</keyword>
<dbReference type="HAMAP" id="MF_00754">
    <property type="entry name" value="RNase_P_1"/>
    <property type="match status" value="1"/>
</dbReference>
<dbReference type="GO" id="GO:0000172">
    <property type="term" value="C:ribonuclease MRP complex"/>
    <property type="evidence" value="ECO:0007669"/>
    <property type="project" value="InterPro"/>
</dbReference>
<dbReference type="InterPro" id="IPR002730">
    <property type="entry name" value="Rpp29/RNP1"/>
</dbReference>
<keyword evidence="7" id="KW-0378">Hydrolase</keyword>
<dbReference type="Proteomes" id="UP000053257">
    <property type="component" value="Unassembled WGS sequence"/>
</dbReference>
<dbReference type="OrthoDB" id="124041at2759"/>
<dbReference type="GO" id="GO:0004519">
    <property type="term" value="F:endonuclease activity"/>
    <property type="evidence" value="ECO:0007669"/>
    <property type="project" value="UniProtKB-KW"/>
</dbReference>
<evidence type="ECO:0000256" key="4">
    <source>
        <dbReference type="ARBA" id="ARBA00022694"/>
    </source>
</evidence>
<dbReference type="AlphaFoldDB" id="A0A0C3S1S1"/>
<dbReference type="GO" id="GO:0033204">
    <property type="term" value="F:ribonuclease P RNA binding"/>
    <property type="evidence" value="ECO:0007669"/>
    <property type="project" value="InterPro"/>
</dbReference>
<reference evidence="9 10" key="1">
    <citation type="journal article" date="2014" name="PLoS Genet.">
        <title>Analysis of the Phlebiopsis gigantea genome, transcriptome and secretome provides insight into its pioneer colonization strategies of wood.</title>
        <authorList>
            <person name="Hori C."/>
            <person name="Ishida T."/>
            <person name="Igarashi K."/>
            <person name="Samejima M."/>
            <person name="Suzuki H."/>
            <person name="Master E."/>
            <person name="Ferreira P."/>
            <person name="Ruiz-Duenas F.J."/>
            <person name="Held B."/>
            <person name="Canessa P."/>
            <person name="Larrondo L.F."/>
            <person name="Schmoll M."/>
            <person name="Druzhinina I.S."/>
            <person name="Kubicek C.P."/>
            <person name="Gaskell J.A."/>
            <person name="Kersten P."/>
            <person name="St John F."/>
            <person name="Glasner J."/>
            <person name="Sabat G."/>
            <person name="Splinter BonDurant S."/>
            <person name="Syed K."/>
            <person name="Yadav J."/>
            <person name="Mgbeahuruike A.C."/>
            <person name="Kovalchuk A."/>
            <person name="Asiegbu F.O."/>
            <person name="Lackner G."/>
            <person name="Hoffmeister D."/>
            <person name="Rencoret J."/>
            <person name="Gutierrez A."/>
            <person name="Sun H."/>
            <person name="Lindquist E."/>
            <person name="Barry K."/>
            <person name="Riley R."/>
            <person name="Grigoriev I.V."/>
            <person name="Henrissat B."/>
            <person name="Kues U."/>
            <person name="Berka R.M."/>
            <person name="Martinez A.T."/>
            <person name="Covert S.F."/>
            <person name="Blanchette R.A."/>
            <person name="Cullen D."/>
        </authorList>
    </citation>
    <scope>NUCLEOTIDE SEQUENCE [LARGE SCALE GENOMIC DNA]</scope>
    <source>
        <strain evidence="9 10">11061_1 CR5-6</strain>
    </source>
</reference>
<feature type="compositionally biased region" description="Low complexity" evidence="8">
    <location>
        <begin position="255"/>
        <end position="268"/>
    </location>
</feature>
<dbReference type="STRING" id="745531.A0A0C3S1S1"/>
<dbReference type="GO" id="GO:0006364">
    <property type="term" value="P:rRNA processing"/>
    <property type="evidence" value="ECO:0007669"/>
    <property type="project" value="TreeGrafter"/>
</dbReference>
<dbReference type="Gene3D" id="2.30.30.210">
    <property type="entry name" value="Ribonuclease P/MRP, subunit p29"/>
    <property type="match status" value="1"/>
</dbReference>
<proteinExistence type="inferred from homology"/>
<evidence type="ECO:0000313" key="10">
    <source>
        <dbReference type="Proteomes" id="UP000053257"/>
    </source>
</evidence>
<feature type="region of interest" description="Disordered" evidence="8">
    <location>
        <begin position="255"/>
        <end position="280"/>
    </location>
</feature>
<dbReference type="HOGENOM" id="CLU_078577_1_0_1"/>
<name>A0A0C3S1S1_PHLG1</name>
<dbReference type="Pfam" id="PF01868">
    <property type="entry name" value="RNase_P-MRP_p29"/>
    <property type="match status" value="1"/>
</dbReference>
<comment type="similarity">
    <text evidence="2">Belongs to the eukaryotic/archaeal RNase P protein component 1 family.</text>
</comment>
<evidence type="ECO:0000256" key="1">
    <source>
        <dbReference type="ARBA" id="ARBA00004123"/>
    </source>
</evidence>
<evidence type="ECO:0000256" key="3">
    <source>
        <dbReference type="ARBA" id="ARBA00022490"/>
    </source>
</evidence>
<evidence type="ECO:0000313" key="9">
    <source>
        <dbReference type="EMBL" id="KIP09131.1"/>
    </source>
</evidence>
<sequence length="321" mass="35710">MSANSVESARYGVEARLNAAHSRPQPGVDRHLHRSLTYHSERHHCPPVPTCKTKSVQNQRVKLNSDTPFVPQYVKDNVLRSADAAQLYQSRVRGRQILLENPVREIKVRKEREERKARRAAANKRSDAGVIANSTAQRKGLWKASAEKFDLYVGIHDLWMQYISELLSLPPASSGSTQHAQAQSAGMHAKLIKADFNGAMIIVKRSKNPALVGISGIVILETENTFKLVTQTDQLKVVPKRNSVFAFSVPLYATPASPASNSSPSTSTLDVGGPEEGAMTSRRRTILDLPRIELELHGNQFCFRSADRASRKFKHKETIEL</sequence>
<keyword evidence="4" id="KW-0819">tRNA processing</keyword>
<dbReference type="GO" id="GO:0030677">
    <property type="term" value="C:ribonuclease P complex"/>
    <property type="evidence" value="ECO:0007669"/>
    <property type="project" value="InterPro"/>
</dbReference>
<gene>
    <name evidence="9" type="ORF">PHLGIDRAFT_29237</name>
</gene>
<dbReference type="GO" id="GO:0016787">
    <property type="term" value="F:hydrolase activity"/>
    <property type="evidence" value="ECO:0007669"/>
    <property type="project" value="UniProtKB-KW"/>
</dbReference>
<evidence type="ECO:0000256" key="5">
    <source>
        <dbReference type="ARBA" id="ARBA00022722"/>
    </source>
</evidence>
<comment type="subcellular location">
    <subcellularLocation>
        <location evidence="1">Nucleus</location>
    </subcellularLocation>
</comment>
<dbReference type="InterPro" id="IPR016848">
    <property type="entry name" value="RNase_P/MRP_Rpp29-subunit"/>
</dbReference>
<dbReference type="EMBL" id="KN840470">
    <property type="protein sequence ID" value="KIP09131.1"/>
    <property type="molecule type" value="Genomic_DNA"/>
</dbReference>
<dbReference type="InterPro" id="IPR036980">
    <property type="entry name" value="RNase_P/MRP_Rpp29_sf"/>
</dbReference>
<dbReference type="GO" id="GO:0001682">
    <property type="term" value="P:tRNA 5'-leader removal"/>
    <property type="evidence" value="ECO:0007669"/>
    <property type="project" value="InterPro"/>
</dbReference>
<accession>A0A0C3S1S1</accession>
<dbReference type="PANTHER" id="PTHR13348:SF0">
    <property type="entry name" value="RIBONUCLEASE P PROTEIN SUBUNIT P29"/>
    <property type="match status" value="1"/>
</dbReference>
<dbReference type="InterPro" id="IPR023538">
    <property type="entry name" value="RNP1"/>
</dbReference>
<evidence type="ECO:0000256" key="8">
    <source>
        <dbReference type="SAM" id="MobiDB-lite"/>
    </source>
</evidence>
<organism evidence="9 10">
    <name type="scientific">Phlebiopsis gigantea (strain 11061_1 CR5-6)</name>
    <name type="common">White-rot fungus</name>
    <name type="synonym">Peniophora gigantea</name>
    <dbReference type="NCBI Taxonomy" id="745531"/>
    <lineage>
        <taxon>Eukaryota</taxon>
        <taxon>Fungi</taxon>
        <taxon>Dikarya</taxon>
        <taxon>Basidiomycota</taxon>
        <taxon>Agaricomycotina</taxon>
        <taxon>Agaricomycetes</taxon>
        <taxon>Polyporales</taxon>
        <taxon>Phanerochaetaceae</taxon>
        <taxon>Phlebiopsis</taxon>
    </lineage>
</organism>
<dbReference type="PANTHER" id="PTHR13348">
    <property type="entry name" value="RIBONUCLEASE P SUBUNIT P29"/>
    <property type="match status" value="1"/>
</dbReference>
<dbReference type="InterPro" id="IPR023534">
    <property type="entry name" value="Rof/RNase_P-like"/>
</dbReference>
<evidence type="ECO:0000256" key="2">
    <source>
        <dbReference type="ARBA" id="ARBA00006181"/>
    </source>
</evidence>
<evidence type="ECO:0000256" key="7">
    <source>
        <dbReference type="ARBA" id="ARBA00022801"/>
    </source>
</evidence>
<dbReference type="SUPFAM" id="SSF101744">
    <property type="entry name" value="Rof/RNase P subunit-like"/>
    <property type="match status" value="1"/>
</dbReference>
<keyword evidence="10" id="KW-1185">Reference proteome</keyword>
<dbReference type="GO" id="GO:0005634">
    <property type="term" value="C:nucleus"/>
    <property type="evidence" value="ECO:0007669"/>
    <property type="project" value="UniProtKB-SubCell"/>
</dbReference>
<keyword evidence="3" id="KW-0963">Cytoplasm</keyword>
<dbReference type="SMART" id="SM00538">
    <property type="entry name" value="POP4"/>
    <property type="match status" value="1"/>
</dbReference>
<keyword evidence="6" id="KW-0255">Endonuclease</keyword>
<protein>
    <submittedName>
        <fullName evidence="9">Uncharacterized protein</fullName>
    </submittedName>
</protein>
<evidence type="ECO:0000256" key="6">
    <source>
        <dbReference type="ARBA" id="ARBA00022759"/>
    </source>
</evidence>